<evidence type="ECO:0000313" key="1">
    <source>
        <dbReference type="EMBL" id="MPC23345.1"/>
    </source>
</evidence>
<dbReference type="AlphaFoldDB" id="A0A5B7DQ51"/>
<accession>A0A5B7DQ51</accession>
<dbReference type="Proteomes" id="UP000324222">
    <property type="component" value="Unassembled WGS sequence"/>
</dbReference>
<name>A0A5B7DQ51_PORTR</name>
<reference evidence="1 2" key="1">
    <citation type="submission" date="2019-05" db="EMBL/GenBank/DDBJ databases">
        <title>Another draft genome of Portunus trituberculatus and its Hox gene families provides insights of decapod evolution.</title>
        <authorList>
            <person name="Jeong J.-H."/>
            <person name="Song I."/>
            <person name="Kim S."/>
            <person name="Choi T."/>
            <person name="Kim D."/>
            <person name="Ryu S."/>
            <person name="Kim W."/>
        </authorList>
    </citation>
    <scope>NUCLEOTIDE SEQUENCE [LARGE SCALE GENOMIC DNA]</scope>
    <source>
        <tissue evidence="1">Muscle</tissue>
    </source>
</reference>
<comment type="caution">
    <text evidence="1">The sequence shown here is derived from an EMBL/GenBank/DDBJ whole genome shotgun (WGS) entry which is preliminary data.</text>
</comment>
<proteinExistence type="predicted"/>
<sequence length="92" mass="9791">MVALVPVPSRSSLQRCVRHSPGCQCGEALRAWHQAGGEVRVVVPGRWGRPGCCHSPPVPQTAAAALRDELSASLPTCTVLLISLFLAVPFYT</sequence>
<gene>
    <name evidence="1" type="ORF">E2C01_016389</name>
</gene>
<protein>
    <submittedName>
        <fullName evidence="1">Uncharacterized protein</fullName>
    </submittedName>
</protein>
<keyword evidence="2" id="KW-1185">Reference proteome</keyword>
<dbReference type="EMBL" id="VSRR010001194">
    <property type="protein sequence ID" value="MPC23345.1"/>
    <property type="molecule type" value="Genomic_DNA"/>
</dbReference>
<evidence type="ECO:0000313" key="2">
    <source>
        <dbReference type="Proteomes" id="UP000324222"/>
    </source>
</evidence>
<organism evidence="1 2">
    <name type="scientific">Portunus trituberculatus</name>
    <name type="common">Swimming crab</name>
    <name type="synonym">Neptunus trituberculatus</name>
    <dbReference type="NCBI Taxonomy" id="210409"/>
    <lineage>
        <taxon>Eukaryota</taxon>
        <taxon>Metazoa</taxon>
        <taxon>Ecdysozoa</taxon>
        <taxon>Arthropoda</taxon>
        <taxon>Crustacea</taxon>
        <taxon>Multicrustacea</taxon>
        <taxon>Malacostraca</taxon>
        <taxon>Eumalacostraca</taxon>
        <taxon>Eucarida</taxon>
        <taxon>Decapoda</taxon>
        <taxon>Pleocyemata</taxon>
        <taxon>Brachyura</taxon>
        <taxon>Eubrachyura</taxon>
        <taxon>Portunoidea</taxon>
        <taxon>Portunidae</taxon>
        <taxon>Portuninae</taxon>
        <taxon>Portunus</taxon>
    </lineage>
</organism>